<name>A0ABS6BQ37_9CLOT</name>
<feature type="coiled-coil region" evidence="1">
    <location>
        <begin position="37"/>
        <end position="71"/>
    </location>
</feature>
<keyword evidence="1" id="KW-0175">Coiled coil</keyword>
<gene>
    <name evidence="2" type="primary">fliJ</name>
    <name evidence="2" type="ORF">KPL37_04605</name>
</gene>
<evidence type="ECO:0000313" key="2">
    <source>
        <dbReference type="EMBL" id="MBU3159038.1"/>
    </source>
</evidence>
<comment type="caution">
    <text evidence="2">The sequence shown here is derived from an EMBL/GenBank/DDBJ whole genome shotgun (WGS) entry which is preliminary data.</text>
</comment>
<accession>A0ABS6BQ37</accession>
<keyword evidence="2" id="KW-0966">Cell projection</keyword>
<keyword evidence="3" id="KW-1185">Reference proteome</keyword>
<dbReference type="NCBIfam" id="TIGR02473">
    <property type="entry name" value="flagell_FliJ"/>
    <property type="match status" value="1"/>
</dbReference>
<evidence type="ECO:0000256" key="1">
    <source>
        <dbReference type="SAM" id="Coils"/>
    </source>
</evidence>
<keyword evidence="2" id="KW-0969">Cilium</keyword>
<reference evidence="2 3" key="1">
    <citation type="submission" date="2021-06" db="EMBL/GenBank/DDBJ databases">
        <title>Clostridia strains as spoilage organisms.</title>
        <authorList>
            <person name="Wambui J."/>
            <person name="Stephan R."/>
            <person name="Stevens M.J.A."/>
        </authorList>
    </citation>
    <scope>NUCLEOTIDE SEQUENCE [LARGE SCALE GENOMIC DNA]</scope>
    <source>
        <strain evidence="2 3">DSM 14204</strain>
    </source>
</reference>
<keyword evidence="2" id="KW-0282">Flagellum</keyword>
<dbReference type="InterPro" id="IPR012823">
    <property type="entry name" value="Flagell_FliJ"/>
</dbReference>
<dbReference type="Pfam" id="PF02050">
    <property type="entry name" value="FliJ"/>
    <property type="match status" value="1"/>
</dbReference>
<dbReference type="EMBL" id="JAHLDV010000006">
    <property type="protein sequence ID" value="MBU3159038.1"/>
    <property type="molecule type" value="Genomic_DNA"/>
</dbReference>
<dbReference type="Proteomes" id="UP000776252">
    <property type="component" value="Unassembled WGS sequence"/>
</dbReference>
<protein>
    <submittedName>
        <fullName evidence="2">Flagellar export protein FliJ</fullName>
    </submittedName>
</protein>
<proteinExistence type="predicted"/>
<evidence type="ECO:0000313" key="3">
    <source>
        <dbReference type="Proteomes" id="UP000776252"/>
    </source>
</evidence>
<organism evidence="2 3">
    <name type="scientific">Clostridium frigoris</name>
    <dbReference type="NCBI Taxonomy" id="205327"/>
    <lineage>
        <taxon>Bacteria</taxon>
        <taxon>Bacillati</taxon>
        <taxon>Bacillota</taxon>
        <taxon>Clostridia</taxon>
        <taxon>Eubacteriales</taxon>
        <taxon>Clostridiaceae</taxon>
        <taxon>Clostridium</taxon>
    </lineage>
</organism>
<sequence length="167" mass="19973">MFQVSPLGEVIRRGVFILSEAYKFRLQKLLDIRQDFEDKSKLEFKEAQREKNIVENELNNLKENYSTHRNIDVYESIIQQKIQQNYLNVLNYAIDKNTIAFEDKGKILEEKREKLKLCQVEKKTVEILKEKQKISFLKEQNLIEQKSNDEFALFAFIRNNRKILGNK</sequence>